<dbReference type="AlphaFoldDB" id="A0A9J6AN90"/>
<sequence length="74" mass="8673">MILFSCYNVLTFFKRLKGRGESNHQNVQTLFENFGGHTKSSVTGNRTRVSWVKARYPNRWTITDVVYLVLFKTI</sequence>
<keyword evidence="2" id="KW-1185">Reference proteome</keyword>
<name>A0A9J6AN90_SOLCO</name>
<evidence type="ECO:0000313" key="2">
    <source>
        <dbReference type="Proteomes" id="UP000824120"/>
    </source>
</evidence>
<dbReference type="EMBL" id="JACXVP010000002">
    <property type="protein sequence ID" value="KAG5626078.1"/>
    <property type="molecule type" value="Genomic_DNA"/>
</dbReference>
<comment type="caution">
    <text evidence="1">The sequence shown here is derived from an EMBL/GenBank/DDBJ whole genome shotgun (WGS) entry which is preliminary data.</text>
</comment>
<organism evidence="1 2">
    <name type="scientific">Solanum commersonii</name>
    <name type="common">Commerson's wild potato</name>
    <name type="synonym">Commerson's nightshade</name>
    <dbReference type="NCBI Taxonomy" id="4109"/>
    <lineage>
        <taxon>Eukaryota</taxon>
        <taxon>Viridiplantae</taxon>
        <taxon>Streptophyta</taxon>
        <taxon>Embryophyta</taxon>
        <taxon>Tracheophyta</taxon>
        <taxon>Spermatophyta</taxon>
        <taxon>Magnoliopsida</taxon>
        <taxon>eudicotyledons</taxon>
        <taxon>Gunneridae</taxon>
        <taxon>Pentapetalae</taxon>
        <taxon>asterids</taxon>
        <taxon>lamiids</taxon>
        <taxon>Solanales</taxon>
        <taxon>Solanaceae</taxon>
        <taxon>Solanoideae</taxon>
        <taxon>Solaneae</taxon>
        <taxon>Solanum</taxon>
    </lineage>
</organism>
<proteinExistence type="predicted"/>
<reference evidence="1 2" key="1">
    <citation type="submission" date="2020-09" db="EMBL/GenBank/DDBJ databases">
        <title>De no assembly of potato wild relative species, Solanum commersonii.</title>
        <authorList>
            <person name="Cho K."/>
        </authorList>
    </citation>
    <scope>NUCLEOTIDE SEQUENCE [LARGE SCALE GENOMIC DNA]</scope>
    <source>
        <strain evidence="1">LZ3.2</strain>
        <tissue evidence="1">Leaf</tissue>
    </source>
</reference>
<gene>
    <name evidence="1" type="ORF">H5410_011296</name>
</gene>
<accession>A0A9J6AN90</accession>
<protein>
    <submittedName>
        <fullName evidence="1">Uncharacterized protein</fullName>
    </submittedName>
</protein>
<evidence type="ECO:0000313" key="1">
    <source>
        <dbReference type="EMBL" id="KAG5626078.1"/>
    </source>
</evidence>
<dbReference type="Proteomes" id="UP000824120">
    <property type="component" value="Chromosome 2"/>
</dbReference>